<reference evidence="18" key="2">
    <citation type="submission" date="2025-09" db="UniProtKB">
        <authorList>
            <consortium name="Ensembl"/>
        </authorList>
    </citation>
    <scope>IDENTIFICATION</scope>
</reference>
<evidence type="ECO:0000259" key="17">
    <source>
        <dbReference type="Pfam" id="PF17211"/>
    </source>
</evidence>
<evidence type="ECO:0000256" key="5">
    <source>
        <dbReference type="ARBA" id="ARBA00004906"/>
    </source>
</evidence>
<name>A0A8C6UHY9_9GOBI</name>
<sequence length="169" mass="19396">MPQDGEQQSLPLVRSLNSRIPVDVVFCNRTPRVVRPMWVDFNGEPRPYPDLQPGKGRKMCTFVGHPWIVRDAETDDPMKVNSKELYLPTPAASGNQIMANVTLPVYSLQDRALQVIRRLVQPENFRRLEIAPCLHEELEDKPSLTKDLSRMNQRVEQHLLETIQGREGT</sequence>
<dbReference type="FunFam" id="1.10.750.10:FF:000001">
    <property type="entry name" value="von Hippel-Lindau disease tumor suppressor"/>
    <property type="match status" value="1"/>
</dbReference>
<dbReference type="Pfam" id="PF17211">
    <property type="entry name" value="VHL_C"/>
    <property type="match status" value="1"/>
</dbReference>
<dbReference type="GO" id="GO:0010468">
    <property type="term" value="P:regulation of gene expression"/>
    <property type="evidence" value="ECO:0007669"/>
    <property type="project" value="UniProtKB-ARBA"/>
</dbReference>
<dbReference type="GO" id="GO:0005783">
    <property type="term" value="C:endoplasmic reticulum"/>
    <property type="evidence" value="ECO:0007669"/>
    <property type="project" value="UniProtKB-SubCell"/>
</dbReference>
<dbReference type="CDD" id="cd05468">
    <property type="entry name" value="pVHL"/>
    <property type="match status" value="1"/>
</dbReference>
<feature type="domain" description="von Hippel-Lindau disease tumour suppressor beta" evidence="16">
    <location>
        <begin position="13"/>
        <end position="92"/>
    </location>
</feature>
<keyword evidence="8" id="KW-0963">Cytoplasm</keyword>
<evidence type="ECO:0000256" key="6">
    <source>
        <dbReference type="ARBA" id="ARBA00010057"/>
    </source>
</evidence>
<evidence type="ECO:0000256" key="2">
    <source>
        <dbReference type="ARBA" id="ARBA00004202"/>
    </source>
</evidence>
<evidence type="ECO:0000256" key="3">
    <source>
        <dbReference type="ARBA" id="ARBA00004240"/>
    </source>
</evidence>
<keyword evidence="19" id="KW-1185">Reference proteome</keyword>
<dbReference type="InterPro" id="IPR022772">
    <property type="entry name" value="VHL_tumour_suppress_b/a_dom"/>
</dbReference>
<dbReference type="AlphaFoldDB" id="A0A8C6UHY9"/>
<accession>A0A8C6UHY9</accession>
<keyword evidence="12" id="KW-0539">Nucleus</keyword>
<comment type="function">
    <text evidence="13">Involved in the ubiquitination and subsequent proteasomal degradation via the von Hippel-Lindau ubiquitination complex. Seems to act as a target recruitment subunit in the E3 ubiquitin ligase complex and recruits hydroxylated hypoxia-inducible factor (HIF) under normoxic conditions. Involved in transcriptional repression through interaction with HIF1A, HIF1AN and histone deacetylases. Ubiquitinates, in an oxygen-responsive manner, ADRB2. Acts as a negative regulator of mTORC1 by promoting ubiquitination and degradation of RPTOR.</text>
</comment>
<dbReference type="Ensembl" id="ENSNMLT00000040788.1">
    <property type="protein sequence ID" value="ENSNMLP00000036615.1"/>
    <property type="gene ID" value="ENSNMLG00000022696.1"/>
</dbReference>
<evidence type="ECO:0000313" key="19">
    <source>
        <dbReference type="Proteomes" id="UP000694523"/>
    </source>
</evidence>
<organism evidence="18 19">
    <name type="scientific">Neogobius melanostomus</name>
    <name type="common">round goby</name>
    <dbReference type="NCBI Taxonomy" id="47308"/>
    <lineage>
        <taxon>Eukaryota</taxon>
        <taxon>Metazoa</taxon>
        <taxon>Chordata</taxon>
        <taxon>Craniata</taxon>
        <taxon>Vertebrata</taxon>
        <taxon>Euteleostomi</taxon>
        <taxon>Actinopterygii</taxon>
        <taxon>Neopterygii</taxon>
        <taxon>Teleostei</taxon>
        <taxon>Neoteleostei</taxon>
        <taxon>Acanthomorphata</taxon>
        <taxon>Gobiaria</taxon>
        <taxon>Gobiiformes</taxon>
        <taxon>Gobioidei</taxon>
        <taxon>Gobiidae</taxon>
        <taxon>Benthophilinae</taxon>
        <taxon>Neogobiini</taxon>
        <taxon>Neogobius</taxon>
    </lineage>
</organism>
<dbReference type="InterPro" id="IPR036208">
    <property type="entry name" value="VHL_sf"/>
</dbReference>
<reference evidence="18" key="1">
    <citation type="submission" date="2025-08" db="UniProtKB">
        <authorList>
            <consortium name="Ensembl"/>
        </authorList>
    </citation>
    <scope>IDENTIFICATION</scope>
</reference>
<keyword evidence="10" id="KW-0256">Endoplasmic reticulum</keyword>
<dbReference type="InterPro" id="IPR037139">
    <property type="entry name" value="VHL_alpha_dom_sf"/>
</dbReference>
<evidence type="ECO:0000259" key="16">
    <source>
        <dbReference type="Pfam" id="PF01847"/>
    </source>
</evidence>
<dbReference type="InterPro" id="IPR037140">
    <property type="entry name" value="VHL_beta_dom_sf"/>
</dbReference>
<keyword evidence="11" id="KW-0472">Membrane</keyword>
<comment type="pathway">
    <text evidence="5">Protein modification; protein ubiquitination.</text>
</comment>
<evidence type="ECO:0000256" key="4">
    <source>
        <dbReference type="ARBA" id="ARBA00004496"/>
    </source>
</evidence>
<dbReference type="Proteomes" id="UP000694523">
    <property type="component" value="Unplaced"/>
</dbReference>
<dbReference type="InterPro" id="IPR024053">
    <property type="entry name" value="VHL_beta_dom"/>
</dbReference>
<dbReference type="InterPro" id="IPR024048">
    <property type="entry name" value="VHL_alpha_dom"/>
</dbReference>
<evidence type="ECO:0000256" key="15">
    <source>
        <dbReference type="ARBA" id="ARBA00080646"/>
    </source>
</evidence>
<dbReference type="FunFam" id="2.60.40.780:FF:000001">
    <property type="entry name" value="von Hippel-Lindau disease tumor suppressor"/>
    <property type="match status" value="1"/>
</dbReference>
<dbReference type="Pfam" id="PF01847">
    <property type="entry name" value="VHL"/>
    <property type="match status" value="1"/>
</dbReference>
<dbReference type="Gene3D" id="2.60.40.780">
    <property type="entry name" value="von Hippel-Lindau disease tumour suppressor, beta domain"/>
    <property type="match status" value="1"/>
</dbReference>
<evidence type="ECO:0000256" key="10">
    <source>
        <dbReference type="ARBA" id="ARBA00022824"/>
    </source>
</evidence>
<evidence type="ECO:0000256" key="7">
    <source>
        <dbReference type="ARBA" id="ARBA00022475"/>
    </source>
</evidence>
<dbReference type="GO" id="GO:0005634">
    <property type="term" value="C:nucleus"/>
    <property type="evidence" value="ECO:0007669"/>
    <property type="project" value="UniProtKB-SubCell"/>
</dbReference>
<keyword evidence="7" id="KW-1003">Cell membrane</keyword>
<protein>
    <recommendedName>
        <fullName evidence="14">von Hippel-Lindau disease tumor suppressor</fullName>
    </recommendedName>
    <alternativeName>
        <fullName evidence="15">pVHL</fullName>
    </alternativeName>
</protein>
<evidence type="ECO:0000256" key="9">
    <source>
        <dbReference type="ARBA" id="ARBA00022786"/>
    </source>
</evidence>
<comment type="subcellular location">
    <subcellularLocation>
        <location evidence="2">Cell membrane</location>
        <topology evidence="2">Peripheral membrane protein</topology>
    </subcellularLocation>
    <subcellularLocation>
        <location evidence="4">Cytoplasm</location>
    </subcellularLocation>
    <subcellularLocation>
        <location evidence="3">Endoplasmic reticulum</location>
    </subcellularLocation>
    <subcellularLocation>
        <location evidence="1">Nucleus</location>
    </subcellularLocation>
</comment>
<evidence type="ECO:0000256" key="13">
    <source>
        <dbReference type="ARBA" id="ARBA00059036"/>
    </source>
</evidence>
<proteinExistence type="inferred from homology"/>
<comment type="similarity">
    <text evidence="6">Belongs to the VHL family.</text>
</comment>
<evidence type="ECO:0000256" key="14">
    <source>
        <dbReference type="ARBA" id="ARBA00072532"/>
    </source>
</evidence>
<dbReference type="SUPFAM" id="SSF49468">
    <property type="entry name" value="VHL"/>
    <property type="match status" value="1"/>
</dbReference>
<evidence type="ECO:0000256" key="1">
    <source>
        <dbReference type="ARBA" id="ARBA00004123"/>
    </source>
</evidence>
<keyword evidence="9" id="KW-0833">Ubl conjugation pathway</keyword>
<evidence type="ECO:0000256" key="12">
    <source>
        <dbReference type="ARBA" id="ARBA00023242"/>
    </source>
</evidence>
<dbReference type="Gene3D" id="1.10.750.10">
    <property type="entry name" value="von Hippel-Lindau disease tumour suppressor, alpha domain"/>
    <property type="match status" value="1"/>
</dbReference>
<dbReference type="GO" id="GO:0001666">
    <property type="term" value="P:response to hypoxia"/>
    <property type="evidence" value="ECO:0007669"/>
    <property type="project" value="UniProtKB-ARBA"/>
</dbReference>
<feature type="domain" description="von Hippel-Lindau disease tumour suppressor alpha" evidence="17">
    <location>
        <begin position="106"/>
        <end position="154"/>
    </location>
</feature>
<evidence type="ECO:0000313" key="18">
    <source>
        <dbReference type="Ensembl" id="ENSNMLP00000036615.1"/>
    </source>
</evidence>
<dbReference type="GO" id="GO:0005886">
    <property type="term" value="C:plasma membrane"/>
    <property type="evidence" value="ECO:0007669"/>
    <property type="project" value="UniProtKB-SubCell"/>
</dbReference>
<evidence type="ECO:0000256" key="11">
    <source>
        <dbReference type="ARBA" id="ARBA00023136"/>
    </source>
</evidence>
<evidence type="ECO:0000256" key="8">
    <source>
        <dbReference type="ARBA" id="ARBA00022490"/>
    </source>
</evidence>